<dbReference type="Proteomes" id="UP000077315">
    <property type="component" value="Unassembled WGS sequence"/>
</dbReference>
<dbReference type="RefSeq" id="XP_018289511.1">
    <property type="nucleotide sequence ID" value="XM_018431822.1"/>
</dbReference>
<dbReference type="InParanoid" id="A0A163A6U0"/>
<reference evidence="2" key="1">
    <citation type="submission" date="2015-06" db="EMBL/GenBank/DDBJ databases">
        <title>Expansion of signal transduction pathways in fungi by whole-genome duplication.</title>
        <authorList>
            <consortium name="DOE Joint Genome Institute"/>
            <person name="Corrochano L.M."/>
            <person name="Kuo A."/>
            <person name="Marcet-Houben M."/>
            <person name="Polaino S."/>
            <person name="Salamov A."/>
            <person name="Villalobos J.M."/>
            <person name="Alvarez M.I."/>
            <person name="Avalos J."/>
            <person name="Benito E.P."/>
            <person name="Benoit I."/>
            <person name="Burger G."/>
            <person name="Camino L.P."/>
            <person name="Canovas D."/>
            <person name="Cerda-Olmedo E."/>
            <person name="Cheng J.-F."/>
            <person name="Dominguez A."/>
            <person name="Elias M."/>
            <person name="Eslava A.P."/>
            <person name="Glaser F."/>
            <person name="Grimwood J."/>
            <person name="Gutierrez G."/>
            <person name="Heitman J."/>
            <person name="Henrissat B."/>
            <person name="Iturriaga E.A."/>
            <person name="Lang B.F."/>
            <person name="Lavin J.L."/>
            <person name="Lee S."/>
            <person name="Li W."/>
            <person name="Lindquist E."/>
            <person name="Lopez-Garcia S."/>
            <person name="Luque E.M."/>
            <person name="Marcos A.T."/>
            <person name="Martin J."/>
            <person name="McCluskey K."/>
            <person name="Medina H.R."/>
            <person name="Miralles-Duran A."/>
            <person name="Miyazaki A."/>
            <person name="Munoz-Torres E."/>
            <person name="Oguiza J.A."/>
            <person name="Ohm R."/>
            <person name="Olmedo M."/>
            <person name="Orejas M."/>
            <person name="Ortiz-Castellanos L."/>
            <person name="Pisabarro A.G."/>
            <person name="Rodriguez-Romero J."/>
            <person name="Ruiz-Herrera J."/>
            <person name="Ruiz-Vazquez R."/>
            <person name="Sanz C."/>
            <person name="Schackwitz W."/>
            <person name="Schmutz J."/>
            <person name="Shahriari M."/>
            <person name="Shelest E."/>
            <person name="Silva-Franco F."/>
            <person name="Soanes D."/>
            <person name="Syed K."/>
            <person name="Tagua V.G."/>
            <person name="Talbot N.J."/>
            <person name="Thon M."/>
            <person name="De vries R.P."/>
            <person name="Wiebenga A."/>
            <person name="Yadav J.S."/>
            <person name="Braun E.L."/>
            <person name="Baker S."/>
            <person name="Garre V."/>
            <person name="Horwitz B."/>
            <person name="Torres-Martinez S."/>
            <person name="Idnurm A."/>
            <person name="Herrera-Estrella A."/>
            <person name="Gabaldon T."/>
            <person name="Grigoriev I.V."/>
        </authorList>
    </citation>
    <scope>NUCLEOTIDE SEQUENCE [LARGE SCALE GENOMIC DNA]</scope>
    <source>
        <strain evidence="2">NRRL 1555(-)</strain>
    </source>
</reference>
<organism evidence="1 2">
    <name type="scientific">Phycomyces blakesleeanus (strain ATCC 8743b / DSM 1359 / FGSC 10004 / NBRC 33097 / NRRL 1555)</name>
    <dbReference type="NCBI Taxonomy" id="763407"/>
    <lineage>
        <taxon>Eukaryota</taxon>
        <taxon>Fungi</taxon>
        <taxon>Fungi incertae sedis</taxon>
        <taxon>Mucoromycota</taxon>
        <taxon>Mucoromycotina</taxon>
        <taxon>Mucoromycetes</taxon>
        <taxon>Mucorales</taxon>
        <taxon>Phycomycetaceae</taxon>
        <taxon>Phycomyces</taxon>
    </lineage>
</organism>
<evidence type="ECO:0000313" key="2">
    <source>
        <dbReference type="Proteomes" id="UP000077315"/>
    </source>
</evidence>
<evidence type="ECO:0000313" key="1">
    <source>
        <dbReference type="EMBL" id="OAD71471.1"/>
    </source>
</evidence>
<dbReference type="EMBL" id="KV440985">
    <property type="protein sequence ID" value="OAD71471.1"/>
    <property type="molecule type" value="Genomic_DNA"/>
</dbReference>
<name>A0A163A6U0_PHYB8</name>
<dbReference type="VEuPathDB" id="FungiDB:PHYBLDRAFT_147231"/>
<gene>
    <name evidence="1" type="ORF">PHYBLDRAFT_147231</name>
</gene>
<dbReference type="AlphaFoldDB" id="A0A163A6U0"/>
<protein>
    <submittedName>
        <fullName evidence="1">Uncharacterized protein</fullName>
    </submittedName>
</protein>
<keyword evidence="2" id="KW-1185">Reference proteome</keyword>
<proteinExistence type="predicted"/>
<sequence>MPSTQANCLFLHYGAPLKRSNAKIWKTGRPFRATKESRPIEDNCLLPKEVQSLAEMVAHYHSR</sequence>
<dbReference type="GeneID" id="28992728"/>
<accession>A0A163A6U0</accession>